<evidence type="ECO:0000313" key="3">
    <source>
        <dbReference type="EMBL" id="CAD9314311.1"/>
    </source>
</evidence>
<feature type="region of interest" description="Disordered" evidence="1">
    <location>
        <begin position="45"/>
        <end position="66"/>
    </location>
</feature>
<feature type="chain" id="PRO_5030641160" description="Plastid lipid-associated protein/fibrillin conserved domain-containing protein" evidence="2">
    <location>
        <begin position="21"/>
        <end position="353"/>
    </location>
</feature>
<feature type="signal peptide" evidence="2">
    <location>
        <begin position="1"/>
        <end position="20"/>
    </location>
</feature>
<dbReference type="EMBL" id="HBGN01001116">
    <property type="protein sequence ID" value="CAD9314311.1"/>
    <property type="molecule type" value="Transcribed_RNA"/>
</dbReference>
<keyword evidence="2" id="KW-0732">Signal</keyword>
<dbReference type="AlphaFoldDB" id="A0A7S1VXJ8"/>
<sequence>MRLIASALLVILCGPATCSAFTAQRSGNAAFVSMGTHFPRQTKATTVMQNSPSDEDITPPSRSRLEGLSREPTIAEISVMDDMITKLADAKPYELPNAVSRAVRVVSSPRFFLRIAERADMATNDIEKEKLSALAENLVSTLEAVLSTTEDRLDERAKEVESVVKAAAEPESGEFLVPLSAERVNAMQTTLRKLDPISLDEGFLSTVDAWMNKSHQDGMDGMVGILQKVLQMYAGTAIVRARSQLQANVGAAVSGQSQEQADKVIAKEEEKGLTPAAALLEKLMAMDTDLWDAELRSNITAEGGISPATLMGEVQRTIEGVVLGLENGSMAQRVQAEYLRELVSRIEAIEQTL</sequence>
<name>A0A7S1VXJ8_9STRA</name>
<evidence type="ECO:0000256" key="2">
    <source>
        <dbReference type="SAM" id="SignalP"/>
    </source>
</evidence>
<evidence type="ECO:0008006" key="4">
    <source>
        <dbReference type="Google" id="ProtNLM"/>
    </source>
</evidence>
<dbReference type="PANTHER" id="PTHR36348:SF1">
    <property type="entry name" value="EXPRESSED PROTEIN"/>
    <property type="match status" value="1"/>
</dbReference>
<gene>
    <name evidence="3" type="ORF">DBRI1063_LOCUS717</name>
</gene>
<evidence type="ECO:0000256" key="1">
    <source>
        <dbReference type="SAM" id="MobiDB-lite"/>
    </source>
</evidence>
<dbReference type="PANTHER" id="PTHR36348">
    <property type="entry name" value="EXPRESSED PROTEIN"/>
    <property type="match status" value="1"/>
</dbReference>
<proteinExistence type="predicted"/>
<protein>
    <recommendedName>
        <fullName evidence="4">Plastid lipid-associated protein/fibrillin conserved domain-containing protein</fullName>
    </recommendedName>
</protein>
<reference evidence="3" key="1">
    <citation type="submission" date="2021-01" db="EMBL/GenBank/DDBJ databases">
        <authorList>
            <person name="Corre E."/>
            <person name="Pelletier E."/>
            <person name="Niang G."/>
            <person name="Scheremetjew M."/>
            <person name="Finn R."/>
            <person name="Kale V."/>
            <person name="Holt S."/>
            <person name="Cochrane G."/>
            <person name="Meng A."/>
            <person name="Brown T."/>
            <person name="Cohen L."/>
        </authorList>
    </citation>
    <scope>NUCLEOTIDE SEQUENCE</scope>
    <source>
        <strain evidence="3">Pop2</strain>
    </source>
</reference>
<organism evidence="3">
    <name type="scientific">Ditylum brightwellii</name>
    <dbReference type="NCBI Taxonomy" id="49249"/>
    <lineage>
        <taxon>Eukaryota</taxon>
        <taxon>Sar</taxon>
        <taxon>Stramenopiles</taxon>
        <taxon>Ochrophyta</taxon>
        <taxon>Bacillariophyta</taxon>
        <taxon>Mediophyceae</taxon>
        <taxon>Lithodesmiophycidae</taxon>
        <taxon>Lithodesmiales</taxon>
        <taxon>Lithodesmiaceae</taxon>
        <taxon>Ditylum</taxon>
    </lineage>
</organism>
<accession>A0A7S1VXJ8</accession>